<organism evidence="1 2">
    <name type="scientific">Vararia minispora EC-137</name>
    <dbReference type="NCBI Taxonomy" id="1314806"/>
    <lineage>
        <taxon>Eukaryota</taxon>
        <taxon>Fungi</taxon>
        <taxon>Dikarya</taxon>
        <taxon>Basidiomycota</taxon>
        <taxon>Agaricomycotina</taxon>
        <taxon>Agaricomycetes</taxon>
        <taxon>Russulales</taxon>
        <taxon>Lachnocladiaceae</taxon>
        <taxon>Vararia</taxon>
    </lineage>
</organism>
<accession>A0ACB8QJB8</accession>
<protein>
    <submittedName>
        <fullName evidence="1">Uncharacterized protein</fullName>
    </submittedName>
</protein>
<gene>
    <name evidence="1" type="ORF">K488DRAFT_51451</name>
</gene>
<sequence>MKMKAHTAPMTVIPPTGEMQAVMNGEVTPASTRPPVKVEEQMDDKQLDRLATGVTVDTESSASAAPSERPEKMSIIELRKGVIKIVPVENDGEPRSLVILTNLKTLFQKQLPVMPAEYIARLVFDSASKCLAICKRGYKVVGGICYRPFPHRGFAEIVFFATASIDQEKGYGAMLMSHFKMLIRRVYPTMMHFLTYADNFAVGYFRKQGFTKEITLDRSVWAGYIKDYEGGTIMQCTLLPKVDYTRTRDIVSQQREAILAKIRQMSKSHIVYEGLPQFQPGRPEGVTVDPKDVPGLRESGWTPDMVIPAGERPSSQNAERSLMKKALSEMQTNSSAWPFQTPVNRDEVPDYYDVIEEPMDLQTMAHKLETNQYPDLTAFVSDASLIFDNCRFYNPEDSIYAKSANKLEECLHDVLKKHGRAP</sequence>
<dbReference type="Proteomes" id="UP000814128">
    <property type="component" value="Unassembled WGS sequence"/>
</dbReference>
<evidence type="ECO:0000313" key="2">
    <source>
        <dbReference type="Proteomes" id="UP000814128"/>
    </source>
</evidence>
<keyword evidence="2" id="KW-1185">Reference proteome</keyword>
<reference evidence="1" key="1">
    <citation type="submission" date="2021-02" db="EMBL/GenBank/DDBJ databases">
        <authorList>
            <consortium name="DOE Joint Genome Institute"/>
            <person name="Ahrendt S."/>
            <person name="Looney B.P."/>
            <person name="Miyauchi S."/>
            <person name="Morin E."/>
            <person name="Drula E."/>
            <person name="Courty P.E."/>
            <person name="Chicoki N."/>
            <person name="Fauchery L."/>
            <person name="Kohler A."/>
            <person name="Kuo A."/>
            <person name="Labutti K."/>
            <person name="Pangilinan J."/>
            <person name="Lipzen A."/>
            <person name="Riley R."/>
            <person name="Andreopoulos W."/>
            <person name="He G."/>
            <person name="Johnson J."/>
            <person name="Barry K.W."/>
            <person name="Grigoriev I.V."/>
            <person name="Nagy L."/>
            <person name="Hibbett D."/>
            <person name="Henrissat B."/>
            <person name="Matheny P.B."/>
            <person name="Labbe J."/>
            <person name="Martin F."/>
        </authorList>
    </citation>
    <scope>NUCLEOTIDE SEQUENCE</scope>
    <source>
        <strain evidence="1">EC-137</strain>
    </source>
</reference>
<evidence type="ECO:0000313" key="1">
    <source>
        <dbReference type="EMBL" id="KAI0031730.1"/>
    </source>
</evidence>
<reference evidence="1" key="2">
    <citation type="journal article" date="2022" name="New Phytol.">
        <title>Evolutionary transition to the ectomycorrhizal habit in the genomes of a hyperdiverse lineage of mushroom-forming fungi.</title>
        <authorList>
            <person name="Looney B."/>
            <person name="Miyauchi S."/>
            <person name="Morin E."/>
            <person name="Drula E."/>
            <person name="Courty P.E."/>
            <person name="Kohler A."/>
            <person name="Kuo A."/>
            <person name="LaButti K."/>
            <person name="Pangilinan J."/>
            <person name="Lipzen A."/>
            <person name="Riley R."/>
            <person name="Andreopoulos W."/>
            <person name="He G."/>
            <person name="Johnson J."/>
            <person name="Nolan M."/>
            <person name="Tritt A."/>
            <person name="Barry K.W."/>
            <person name="Grigoriev I.V."/>
            <person name="Nagy L.G."/>
            <person name="Hibbett D."/>
            <person name="Henrissat B."/>
            <person name="Matheny P.B."/>
            <person name="Labbe J."/>
            <person name="Martin F.M."/>
        </authorList>
    </citation>
    <scope>NUCLEOTIDE SEQUENCE</scope>
    <source>
        <strain evidence="1">EC-137</strain>
    </source>
</reference>
<comment type="caution">
    <text evidence="1">The sequence shown here is derived from an EMBL/GenBank/DDBJ whole genome shotgun (WGS) entry which is preliminary data.</text>
</comment>
<proteinExistence type="predicted"/>
<dbReference type="EMBL" id="MU273569">
    <property type="protein sequence ID" value="KAI0031730.1"/>
    <property type="molecule type" value="Genomic_DNA"/>
</dbReference>
<name>A0ACB8QJB8_9AGAM</name>